<comment type="subcellular location">
    <subcellularLocation>
        <location evidence="1">Nucleus</location>
    </subcellularLocation>
</comment>
<evidence type="ECO:0000259" key="3">
    <source>
        <dbReference type="Pfam" id="PF13358"/>
    </source>
</evidence>
<dbReference type="InterPro" id="IPR038717">
    <property type="entry name" value="Tc1-like_DDE_dom"/>
</dbReference>
<feature type="region of interest" description="Disordered" evidence="2">
    <location>
        <begin position="1"/>
        <end position="26"/>
    </location>
</feature>
<dbReference type="Pfam" id="PF13358">
    <property type="entry name" value="DDE_3"/>
    <property type="match status" value="1"/>
</dbReference>
<dbReference type="GO" id="GO:0005634">
    <property type="term" value="C:nucleus"/>
    <property type="evidence" value="ECO:0007669"/>
    <property type="project" value="UniProtKB-SubCell"/>
</dbReference>
<organism evidence="4">
    <name type="scientific">Anopheles funestus</name>
    <name type="common">African malaria mosquito</name>
    <dbReference type="NCBI Taxonomy" id="62324"/>
    <lineage>
        <taxon>Eukaryota</taxon>
        <taxon>Metazoa</taxon>
        <taxon>Ecdysozoa</taxon>
        <taxon>Arthropoda</taxon>
        <taxon>Hexapoda</taxon>
        <taxon>Insecta</taxon>
        <taxon>Pterygota</taxon>
        <taxon>Neoptera</taxon>
        <taxon>Endopterygota</taxon>
        <taxon>Diptera</taxon>
        <taxon>Nematocera</taxon>
        <taxon>Culicoidea</taxon>
        <taxon>Culicidae</taxon>
        <taxon>Anophelinae</taxon>
        <taxon>Anopheles</taxon>
    </lineage>
</organism>
<evidence type="ECO:0000256" key="2">
    <source>
        <dbReference type="SAM" id="MobiDB-lite"/>
    </source>
</evidence>
<dbReference type="VEuPathDB" id="VectorBase:AFUN2_002179"/>
<accession>A0A4Y0BHL4</accession>
<dbReference type="Gene3D" id="3.30.420.10">
    <property type="entry name" value="Ribonuclease H-like superfamily/Ribonuclease H"/>
    <property type="match status" value="1"/>
</dbReference>
<dbReference type="STRING" id="62324.A0A4Y0BHL4"/>
<feature type="compositionally biased region" description="Polar residues" evidence="2">
    <location>
        <begin position="7"/>
        <end position="25"/>
    </location>
</feature>
<name>A0A4Y0BHL4_ANOFN</name>
<dbReference type="InterPro" id="IPR047655">
    <property type="entry name" value="Transpos_IS630-like"/>
</dbReference>
<dbReference type="GO" id="GO:0003676">
    <property type="term" value="F:nucleic acid binding"/>
    <property type="evidence" value="ECO:0007669"/>
    <property type="project" value="InterPro"/>
</dbReference>
<protein>
    <recommendedName>
        <fullName evidence="3">Tc1-like transposase DDE domain-containing protein</fullName>
    </recommendedName>
</protein>
<evidence type="ECO:0000313" key="4">
    <source>
        <dbReference type="EnsemblMetazoa" id="AFUN019946-PC"/>
    </source>
</evidence>
<dbReference type="VEuPathDB" id="VectorBase:AFUN019946"/>
<feature type="region of interest" description="Disordered" evidence="2">
    <location>
        <begin position="110"/>
        <end position="134"/>
    </location>
</feature>
<dbReference type="InterPro" id="IPR009057">
    <property type="entry name" value="Homeodomain-like_sf"/>
</dbReference>
<dbReference type="InterPro" id="IPR036388">
    <property type="entry name" value="WH-like_DNA-bd_sf"/>
</dbReference>
<dbReference type="NCBIfam" id="NF033545">
    <property type="entry name" value="transpos_IS630"/>
    <property type="match status" value="1"/>
</dbReference>
<proteinExistence type="predicted"/>
<sequence length="464" mass="52659">MEHSLNQRDGINPSPTSIGAPSTIKQEPFDEEMQELKIEILHDASSWECSIKADPLKEEIEIDETDLTVQDPFFMIEEIGINAESNAAQNEEIEDHVVVSSIPGDAGMKHDTGFPDNEDVSGHVSGPNTSKRRCKATSDEDRKRVVAAYEKGCTVRMIAEMLSLKRPTVHSILKSYWKTGEYEARKRGGIKTKKLTSAILVDMQSWMDEDCSISLSKLSQKIYECHAIRVSKPTIARAIKNFNYSFKRVKILPERRNNSSTVEERKEYALSYNRITQRFPQAAIVFIGEVAFNITMRTVKGRPLIGSIDEKVVLRTRNISIVCAMNRAGILHYITINRVINQELLVGFIKQLKENLKEQDVGNQTLIIVNNVAFHKCTTILETFSAEGCKVKYLPPNSPFLNPVEMFFNDLKNLIKRTNPQHEQEIMSAIEKGASLTTVKDCEGYFGEMWQYIERCRLGEEITD</sequence>
<dbReference type="PANTHER" id="PTHR46564:SF1">
    <property type="entry name" value="TRANSPOSASE"/>
    <property type="match status" value="1"/>
</dbReference>
<reference evidence="4" key="1">
    <citation type="submission" date="2020-05" db="UniProtKB">
        <authorList>
            <consortium name="EnsemblMetazoa"/>
        </authorList>
    </citation>
    <scope>IDENTIFICATION</scope>
    <source>
        <strain evidence="4">FUMOZ</strain>
    </source>
</reference>
<dbReference type="AlphaFoldDB" id="A0A4Y0BHL4"/>
<dbReference type="InterPro" id="IPR036397">
    <property type="entry name" value="RNaseH_sf"/>
</dbReference>
<evidence type="ECO:0000256" key="1">
    <source>
        <dbReference type="ARBA" id="ARBA00004123"/>
    </source>
</evidence>
<dbReference type="Gene3D" id="1.10.10.10">
    <property type="entry name" value="Winged helix-like DNA-binding domain superfamily/Winged helix DNA-binding domain"/>
    <property type="match status" value="1"/>
</dbReference>
<feature type="domain" description="Tc1-like transposase DDE" evidence="3">
    <location>
        <begin position="284"/>
        <end position="419"/>
    </location>
</feature>
<dbReference type="PANTHER" id="PTHR46564">
    <property type="entry name" value="TRANSPOSASE"/>
    <property type="match status" value="1"/>
</dbReference>
<dbReference type="EnsemblMetazoa" id="AFUN019946-RC">
    <property type="protein sequence ID" value="AFUN019946-PC"/>
    <property type="gene ID" value="AFUN019946"/>
</dbReference>
<dbReference type="SUPFAM" id="SSF46689">
    <property type="entry name" value="Homeodomain-like"/>
    <property type="match status" value="1"/>
</dbReference>